<dbReference type="SMART" id="SM00228">
    <property type="entry name" value="PDZ"/>
    <property type="match status" value="1"/>
</dbReference>
<evidence type="ECO:0000259" key="5">
    <source>
        <dbReference type="PROSITE" id="PS50002"/>
    </source>
</evidence>
<reference evidence="9" key="1">
    <citation type="submission" date="2018-04" db="EMBL/GenBank/DDBJ databases">
        <title>Transcriptome assembly of Sipha flava.</title>
        <authorList>
            <person name="Scully E.D."/>
            <person name="Geib S.M."/>
            <person name="Palmer N.A."/>
            <person name="Koch K."/>
            <person name="Bradshaw J."/>
            <person name="Heng-Moss T."/>
            <person name="Sarath G."/>
        </authorList>
    </citation>
    <scope>NUCLEOTIDE SEQUENCE</scope>
</reference>
<evidence type="ECO:0000313" key="9">
    <source>
        <dbReference type="EMBL" id="MBY76617.1"/>
    </source>
</evidence>
<dbReference type="PROSITE" id="PS51022">
    <property type="entry name" value="L27"/>
    <property type="match status" value="1"/>
</dbReference>
<feature type="domain" description="Guanylate kinase-like" evidence="6">
    <location>
        <begin position="384"/>
        <end position="597"/>
    </location>
</feature>
<comment type="similarity">
    <text evidence="1">Belongs to the MAGUK family.</text>
</comment>
<evidence type="ECO:0000259" key="7">
    <source>
        <dbReference type="PROSITE" id="PS50106"/>
    </source>
</evidence>
<dbReference type="PROSITE" id="PS00856">
    <property type="entry name" value="GUANYLATE_KINASE_1"/>
    <property type="match status" value="1"/>
</dbReference>
<dbReference type="InterPro" id="IPR036028">
    <property type="entry name" value="SH3-like_dom_sf"/>
</dbReference>
<dbReference type="InterPro" id="IPR008145">
    <property type="entry name" value="GK/Ca_channel_bsu"/>
</dbReference>
<dbReference type="SUPFAM" id="SSF52540">
    <property type="entry name" value="P-loop containing nucleoside triphosphate hydrolases"/>
    <property type="match status" value="1"/>
</dbReference>
<dbReference type="SUPFAM" id="SSF50044">
    <property type="entry name" value="SH3-domain"/>
    <property type="match status" value="1"/>
</dbReference>
<proteinExistence type="inferred from homology"/>
<dbReference type="RefSeq" id="XP_025422579.1">
    <property type="nucleotide sequence ID" value="XM_025566794.1"/>
</dbReference>
<dbReference type="SMART" id="SM00569">
    <property type="entry name" value="L27"/>
    <property type="match status" value="2"/>
</dbReference>
<dbReference type="FunFam" id="3.30.63.10:FF:000002">
    <property type="entry name" value="Guanylate kinase 1"/>
    <property type="match status" value="1"/>
</dbReference>
<dbReference type="CDD" id="cd11862">
    <property type="entry name" value="SH3_MPP"/>
    <property type="match status" value="1"/>
</dbReference>
<dbReference type="InterPro" id="IPR001478">
    <property type="entry name" value="PDZ"/>
</dbReference>
<dbReference type="Gene3D" id="3.40.50.300">
    <property type="entry name" value="P-loop containing nucleotide triphosphate hydrolases"/>
    <property type="match status" value="1"/>
</dbReference>
<dbReference type="InterPro" id="IPR004172">
    <property type="entry name" value="L27_dom"/>
</dbReference>
<dbReference type="GO" id="GO:0030054">
    <property type="term" value="C:cell junction"/>
    <property type="evidence" value="ECO:0007669"/>
    <property type="project" value="UniProtKB-ARBA"/>
</dbReference>
<organism evidence="9">
    <name type="scientific">Sipha flava</name>
    <name type="common">yellow sugarcane aphid</name>
    <dbReference type="NCBI Taxonomy" id="143950"/>
    <lineage>
        <taxon>Eukaryota</taxon>
        <taxon>Metazoa</taxon>
        <taxon>Ecdysozoa</taxon>
        <taxon>Arthropoda</taxon>
        <taxon>Hexapoda</taxon>
        <taxon>Insecta</taxon>
        <taxon>Pterygota</taxon>
        <taxon>Neoptera</taxon>
        <taxon>Paraneoptera</taxon>
        <taxon>Hemiptera</taxon>
        <taxon>Sternorrhyncha</taxon>
        <taxon>Aphidomorpha</taxon>
        <taxon>Aphidoidea</taxon>
        <taxon>Aphididae</taxon>
        <taxon>Sipha</taxon>
    </lineage>
</organism>
<evidence type="ECO:0000256" key="4">
    <source>
        <dbReference type="SAM" id="MobiDB-lite"/>
    </source>
</evidence>
<dbReference type="Pfam" id="PF00595">
    <property type="entry name" value="PDZ"/>
    <property type="match status" value="1"/>
</dbReference>
<gene>
    <name evidence="9" type="primary">MPP6</name>
    <name evidence="11" type="synonym">LOC112692202</name>
    <name evidence="9" type="ORF">g.151870</name>
</gene>
<dbReference type="SUPFAM" id="SSF101288">
    <property type="entry name" value="L27 domain"/>
    <property type="match status" value="1"/>
</dbReference>
<dbReference type="FunFam" id="2.30.30.40:FF:000069">
    <property type="entry name" value="MAGUK p55 subfamily member 6"/>
    <property type="match status" value="1"/>
</dbReference>
<dbReference type="Proteomes" id="UP000694846">
    <property type="component" value="Unplaced"/>
</dbReference>
<dbReference type="PROSITE" id="PS50052">
    <property type="entry name" value="GUANYLATE_KINASE_2"/>
    <property type="match status" value="1"/>
</dbReference>
<feature type="domain" description="PDZ" evidence="7">
    <location>
        <begin position="172"/>
        <end position="251"/>
    </location>
</feature>
<dbReference type="AlphaFoldDB" id="A0A2S2QFU3"/>
<feature type="region of interest" description="Disordered" evidence="4">
    <location>
        <begin position="145"/>
        <end position="166"/>
    </location>
</feature>
<dbReference type="Gene3D" id="2.30.30.40">
    <property type="entry name" value="SH3 Domains"/>
    <property type="match status" value="1"/>
</dbReference>
<accession>A0A2S2QFU3</accession>
<dbReference type="Pfam" id="PF02828">
    <property type="entry name" value="L27"/>
    <property type="match status" value="1"/>
</dbReference>
<sequence length="612" mass="70295">MVFFGKKKSDRRELLASMSSVDHISSAHYKVHDNAAFQHVRDNMDEINNQVKAKETDIIFLKTLMDNPTVEKIIKVQNCLEECETCVPVANNSKLTLIELCHLCKLSKHPVAKELLSILTKLHFKALLEIHDKIALKRLKKTLDVSDLPPTPPTPPQQQQNGTKMSSQTYKIIGLRKKPDEPLGLTVEQDENGNLIVARILSGGTIEKQGLLKKGDVILEVNGERVESPEDLLNEVSRSKDTLQFRIAPGFYNKNTIKTQQCYMRALFDYDPTEDNLIPCKEIGVSFKHGDILQVLDQKDPNWWQAKKVGDNELPGLIPSQELEERRKAFVAPEADYVHKTSICGTRISKKKCKKMYQSKWNGEFDKAELLLYEEVTKMPPFKRRTLAIIGTTGVGRRTLKCRLINSDPEKFAGVIPYTTRPQRELEENGQNYWFVERDQMEHDIREHKFLEYGENGGNLYGTNLDSIRDVINQGKMCVLDCSPVALKILHNSSEFMPYVIFIAAPGVEVMKSLYDYSRNLGYSNRTLTFDRQSSIRYSSRRARTLESLASIYEEDDVKKSLEESACLKRMYEKYIDLVIVNEDFDMTFRKVVEALEIISNEHQWVPVNWVY</sequence>
<dbReference type="Gene3D" id="1.10.287.650">
    <property type="entry name" value="L27 domain"/>
    <property type="match status" value="1"/>
</dbReference>
<keyword evidence="10" id="KW-1185">Reference proteome</keyword>
<evidence type="ECO:0000313" key="10">
    <source>
        <dbReference type="Proteomes" id="UP000694846"/>
    </source>
</evidence>
<dbReference type="SMART" id="SM00072">
    <property type="entry name" value="GuKc"/>
    <property type="match status" value="1"/>
</dbReference>
<dbReference type="OrthoDB" id="65789at2759"/>
<dbReference type="InterPro" id="IPR050716">
    <property type="entry name" value="MAGUK"/>
</dbReference>
<dbReference type="Gene3D" id="2.30.42.10">
    <property type="match status" value="1"/>
</dbReference>
<keyword evidence="2 3" id="KW-0728">SH3 domain</keyword>
<dbReference type="InterPro" id="IPR036034">
    <property type="entry name" value="PDZ_sf"/>
</dbReference>
<evidence type="ECO:0000256" key="2">
    <source>
        <dbReference type="ARBA" id="ARBA00022443"/>
    </source>
</evidence>
<protein>
    <submittedName>
        <fullName evidence="9 11">MAGUK p55 subfamily member 6</fullName>
    </submittedName>
</protein>
<dbReference type="InterPro" id="IPR008144">
    <property type="entry name" value="Guanylate_kin-like_dom"/>
</dbReference>
<dbReference type="SMART" id="SM00326">
    <property type="entry name" value="SH3"/>
    <property type="match status" value="1"/>
</dbReference>
<dbReference type="InterPro" id="IPR020590">
    <property type="entry name" value="Guanylate_kinase_CS"/>
</dbReference>
<evidence type="ECO:0000256" key="3">
    <source>
        <dbReference type="PROSITE-ProRule" id="PRU00192"/>
    </source>
</evidence>
<dbReference type="InterPro" id="IPR014775">
    <property type="entry name" value="L27_C"/>
</dbReference>
<evidence type="ECO:0000256" key="1">
    <source>
        <dbReference type="ARBA" id="ARBA00007014"/>
    </source>
</evidence>
<dbReference type="PROSITE" id="PS50002">
    <property type="entry name" value="SH3"/>
    <property type="match status" value="1"/>
</dbReference>
<dbReference type="SUPFAM" id="SSF50156">
    <property type="entry name" value="PDZ domain-like"/>
    <property type="match status" value="1"/>
</dbReference>
<dbReference type="CDD" id="cd00071">
    <property type="entry name" value="GMPK"/>
    <property type="match status" value="1"/>
</dbReference>
<dbReference type="Pfam" id="PF07653">
    <property type="entry name" value="SH3_2"/>
    <property type="match status" value="1"/>
</dbReference>
<name>A0A2S2QFU3_9HEMI</name>
<dbReference type="PANTHER" id="PTHR23122">
    <property type="entry name" value="MEMBRANE-ASSOCIATED GUANYLATE KINASE MAGUK"/>
    <property type="match status" value="1"/>
</dbReference>
<reference evidence="11" key="2">
    <citation type="submission" date="2025-04" db="UniProtKB">
        <authorList>
            <consortium name="RefSeq"/>
        </authorList>
    </citation>
    <scope>IDENTIFICATION</scope>
    <source>
        <tissue evidence="11">Whole body</tissue>
    </source>
</reference>
<dbReference type="PROSITE" id="PS50106">
    <property type="entry name" value="PDZ"/>
    <property type="match status" value="1"/>
</dbReference>
<evidence type="ECO:0000259" key="6">
    <source>
        <dbReference type="PROSITE" id="PS50052"/>
    </source>
</evidence>
<dbReference type="InterPro" id="IPR036892">
    <property type="entry name" value="L27_dom_sf"/>
</dbReference>
<feature type="domain" description="SH3" evidence="5">
    <location>
        <begin position="259"/>
        <end position="328"/>
    </location>
</feature>
<evidence type="ECO:0000259" key="8">
    <source>
        <dbReference type="PROSITE" id="PS51022"/>
    </source>
</evidence>
<dbReference type="InterPro" id="IPR027417">
    <property type="entry name" value="P-loop_NTPase"/>
</dbReference>
<dbReference type="InterPro" id="IPR001452">
    <property type="entry name" value="SH3_domain"/>
</dbReference>
<feature type="domain" description="L27" evidence="8">
    <location>
        <begin position="86"/>
        <end position="142"/>
    </location>
</feature>
<dbReference type="EMBL" id="GGMS01007414">
    <property type="protein sequence ID" value="MBY76617.1"/>
    <property type="molecule type" value="Transcribed_RNA"/>
</dbReference>
<dbReference type="Pfam" id="PF00625">
    <property type="entry name" value="Guanylate_kin"/>
    <property type="match status" value="1"/>
</dbReference>
<evidence type="ECO:0000313" key="11">
    <source>
        <dbReference type="RefSeq" id="XP_025422579.1"/>
    </source>
</evidence>